<evidence type="ECO:0000313" key="2">
    <source>
        <dbReference type="EMBL" id="XBS47692.1"/>
    </source>
</evidence>
<protein>
    <submittedName>
        <fullName evidence="2">Uncharacterized protein</fullName>
    </submittedName>
</protein>
<gene>
    <name evidence="2" type="ORF">SURPRISE13_016</name>
</gene>
<organism evidence="2">
    <name type="scientific">Burkholderia phage vB_BgluM-SURPRISE13</name>
    <dbReference type="NCBI Taxonomy" id="3159457"/>
    <lineage>
        <taxon>Viruses</taxon>
    </lineage>
</organism>
<proteinExistence type="predicted"/>
<sequence length="154" mass="17628">MQAVQNAVRSYIRNEWIYWAMSVVVVIALLVLTAPGAEAKPVLMKTVDTVRFYQDTQQGTWFMEYHGDVTDMNENYDSIKVVWHGTYSNTPLVLIAGNQQGCAMDYQLFWFLNNGDVRQANGFGTCDARVKNVTIEDGYVVIQFDTFRKRVPLQ</sequence>
<evidence type="ECO:0000256" key="1">
    <source>
        <dbReference type="SAM" id="Phobius"/>
    </source>
</evidence>
<feature type="transmembrane region" description="Helical" evidence="1">
    <location>
        <begin position="16"/>
        <end position="35"/>
    </location>
</feature>
<keyword evidence="1" id="KW-1133">Transmembrane helix</keyword>
<dbReference type="EMBL" id="PP856017">
    <property type="protein sequence ID" value="XBS47692.1"/>
    <property type="molecule type" value="Genomic_DNA"/>
</dbReference>
<keyword evidence="1" id="KW-0472">Membrane</keyword>
<accession>A0AAU7PFC2</accession>
<name>A0AAU7PFC2_9VIRU</name>
<reference evidence="2" key="1">
    <citation type="submission" date="2024-05" db="EMBL/GenBank/DDBJ databases">
        <title>Isolation and characterization of the novel Burkholderia jumbo bacteriophage Surprise13.</title>
        <authorList>
            <person name="Supina B.S.I."/>
            <person name="Dennis J."/>
        </authorList>
    </citation>
    <scope>NUCLEOTIDE SEQUENCE</scope>
</reference>
<keyword evidence="1" id="KW-0812">Transmembrane</keyword>